<evidence type="ECO:0000313" key="2">
    <source>
        <dbReference type="EMBL" id="JAE22312.1"/>
    </source>
</evidence>
<dbReference type="AlphaFoldDB" id="A0A0A9GCT4"/>
<sequence length="41" mass="4528">MGQSPTTSHASHATGRDRNQIGDLGRCVFLTHYQPVLYPTN</sequence>
<reference evidence="2" key="1">
    <citation type="submission" date="2014-09" db="EMBL/GenBank/DDBJ databases">
        <authorList>
            <person name="Magalhaes I.L.F."/>
            <person name="Oliveira U."/>
            <person name="Santos F.R."/>
            <person name="Vidigal T.H.D.A."/>
            <person name="Brescovit A.D."/>
            <person name="Santos A.J."/>
        </authorList>
    </citation>
    <scope>NUCLEOTIDE SEQUENCE</scope>
    <source>
        <tissue evidence="2">Shoot tissue taken approximately 20 cm above the soil surface</tissue>
    </source>
</reference>
<dbReference type="EMBL" id="GBRH01175584">
    <property type="protein sequence ID" value="JAE22312.1"/>
    <property type="molecule type" value="Transcribed_RNA"/>
</dbReference>
<reference evidence="2" key="2">
    <citation type="journal article" date="2015" name="Data Brief">
        <title>Shoot transcriptome of the giant reed, Arundo donax.</title>
        <authorList>
            <person name="Barrero R.A."/>
            <person name="Guerrero F.D."/>
            <person name="Moolhuijzen P."/>
            <person name="Goolsby J.A."/>
            <person name="Tidwell J."/>
            <person name="Bellgard S.E."/>
            <person name="Bellgard M.I."/>
        </authorList>
    </citation>
    <scope>NUCLEOTIDE SEQUENCE</scope>
    <source>
        <tissue evidence="2">Shoot tissue taken approximately 20 cm above the soil surface</tissue>
    </source>
</reference>
<feature type="compositionally biased region" description="Polar residues" evidence="1">
    <location>
        <begin position="1"/>
        <end position="11"/>
    </location>
</feature>
<name>A0A0A9GCT4_ARUDO</name>
<feature type="region of interest" description="Disordered" evidence="1">
    <location>
        <begin position="1"/>
        <end position="21"/>
    </location>
</feature>
<proteinExistence type="predicted"/>
<evidence type="ECO:0000256" key="1">
    <source>
        <dbReference type="SAM" id="MobiDB-lite"/>
    </source>
</evidence>
<protein>
    <submittedName>
        <fullName evidence="2">Uncharacterized protein</fullName>
    </submittedName>
</protein>
<organism evidence="2">
    <name type="scientific">Arundo donax</name>
    <name type="common">Giant reed</name>
    <name type="synonym">Donax arundinaceus</name>
    <dbReference type="NCBI Taxonomy" id="35708"/>
    <lineage>
        <taxon>Eukaryota</taxon>
        <taxon>Viridiplantae</taxon>
        <taxon>Streptophyta</taxon>
        <taxon>Embryophyta</taxon>
        <taxon>Tracheophyta</taxon>
        <taxon>Spermatophyta</taxon>
        <taxon>Magnoliopsida</taxon>
        <taxon>Liliopsida</taxon>
        <taxon>Poales</taxon>
        <taxon>Poaceae</taxon>
        <taxon>PACMAD clade</taxon>
        <taxon>Arundinoideae</taxon>
        <taxon>Arundineae</taxon>
        <taxon>Arundo</taxon>
    </lineage>
</organism>
<accession>A0A0A9GCT4</accession>